<dbReference type="GO" id="GO:0017136">
    <property type="term" value="F:histone deacetylase activity, NAD-dependent"/>
    <property type="evidence" value="ECO:0007669"/>
    <property type="project" value="TreeGrafter"/>
</dbReference>
<comment type="caution">
    <text evidence="5">The sequence shown here is derived from an EMBL/GenBank/DDBJ whole genome shotgun (WGS) entry which is preliminary data.</text>
</comment>
<keyword evidence="3" id="KW-0862">Zinc</keyword>
<evidence type="ECO:0000259" key="4">
    <source>
        <dbReference type="PROSITE" id="PS50305"/>
    </source>
</evidence>
<evidence type="ECO:0000256" key="1">
    <source>
        <dbReference type="ARBA" id="ARBA00022679"/>
    </source>
</evidence>
<dbReference type="AlphaFoldDB" id="A0A833VZE5"/>
<dbReference type="InterPro" id="IPR050134">
    <property type="entry name" value="NAD-dep_sirtuin_deacylases"/>
</dbReference>
<keyword evidence="2" id="KW-0520">NAD</keyword>
<organism evidence="5 6">
    <name type="scientific">Frieseomelitta varia</name>
    <dbReference type="NCBI Taxonomy" id="561572"/>
    <lineage>
        <taxon>Eukaryota</taxon>
        <taxon>Metazoa</taxon>
        <taxon>Ecdysozoa</taxon>
        <taxon>Arthropoda</taxon>
        <taxon>Hexapoda</taxon>
        <taxon>Insecta</taxon>
        <taxon>Pterygota</taxon>
        <taxon>Neoptera</taxon>
        <taxon>Endopterygota</taxon>
        <taxon>Hymenoptera</taxon>
        <taxon>Apocrita</taxon>
        <taxon>Aculeata</taxon>
        <taxon>Apoidea</taxon>
        <taxon>Anthophila</taxon>
        <taxon>Apidae</taxon>
        <taxon>Frieseomelitta</taxon>
    </lineage>
</organism>
<feature type="binding site" evidence="3">
    <location>
        <position position="218"/>
    </location>
    <ligand>
        <name>Zn(2+)</name>
        <dbReference type="ChEBI" id="CHEBI:29105"/>
    </ligand>
</feature>
<dbReference type="EMBL" id="WNWW01000191">
    <property type="protein sequence ID" value="KAF3428920.1"/>
    <property type="molecule type" value="Genomic_DNA"/>
</dbReference>
<protein>
    <recommendedName>
        <fullName evidence="4">Deacetylase sirtuin-type domain-containing protein</fullName>
    </recommendedName>
</protein>
<dbReference type="Proteomes" id="UP000655588">
    <property type="component" value="Unassembled WGS sequence"/>
</dbReference>
<dbReference type="PROSITE" id="PS50305">
    <property type="entry name" value="SIRTUIN"/>
    <property type="match status" value="1"/>
</dbReference>
<dbReference type="PANTHER" id="PTHR11085">
    <property type="entry name" value="NAD-DEPENDENT PROTEIN DEACYLASE SIRTUIN-5, MITOCHONDRIAL-RELATED"/>
    <property type="match status" value="1"/>
</dbReference>
<dbReference type="GO" id="GO:0046872">
    <property type="term" value="F:metal ion binding"/>
    <property type="evidence" value="ECO:0007669"/>
    <property type="project" value="UniProtKB-KW"/>
</dbReference>
<keyword evidence="1" id="KW-0808">Transferase</keyword>
<evidence type="ECO:0000256" key="3">
    <source>
        <dbReference type="PROSITE-ProRule" id="PRU00236"/>
    </source>
</evidence>
<dbReference type="InterPro" id="IPR026591">
    <property type="entry name" value="Sirtuin_cat_small_dom_sf"/>
</dbReference>
<dbReference type="InterPro" id="IPR003000">
    <property type="entry name" value="Sirtuin"/>
</dbReference>
<feature type="active site" description="Proton acceptor" evidence="3">
    <location>
        <position position="210"/>
    </location>
</feature>
<dbReference type="PANTHER" id="PTHR11085:SF10">
    <property type="entry name" value="NAD-DEPENDENT PROTEIN DEACYLASE SIRTUIN-5, MITOCHONDRIAL-RELATED"/>
    <property type="match status" value="1"/>
</dbReference>
<keyword evidence="6" id="KW-1185">Reference proteome</keyword>
<dbReference type="Gene3D" id="3.40.50.1220">
    <property type="entry name" value="TPP-binding domain"/>
    <property type="match status" value="1"/>
</dbReference>
<evidence type="ECO:0000313" key="5">
    <source>
        <dbReference type="EMBL" id="KAF3428920.1"/>
    </source>
</evidence>
<dbReference type="SUPFAM" id="SSF52467">
    <property type="entry name" value="DHS-like NAD/FAD-binding domain"/>
    <property type="match status" value="1"/>
</dbReference>
<dbReference type="Gene3D" id="3.30.1600.10">
    <property type="entry name" value="SIR2/SIRT2 'Small Domain"/>
    <property type="match status" value="1"/>
</dbReference>
<dbReference type="NCBIfam" id="NF003738">
    <property type="entry name" value="PRK05333.1"/>
    <property type="match status" value="1"/>
</dbReference>
<feature type="binding site" evidence="3">
    <location>
        <position position="221"/>
    </location>
    <ligand>
        <name>Zn(2+)</name>
        <dbReference type="ChEBI" id="CHEBI:29105"/>
    </ligand>
</feature>
<feature type="binding site" evidence="3">
    <location>
        <position position="272"/>
    </location>
    <ligand>
        <name>Zn(2+)</name>
        <dbReference type="ChEBI" id="CHEBI:29105"/>
    </ligand>
</feature>
<feature type="domain" description="Deacetylase sirtuin-type" evidence="4">
    <location>
        <begin position="82"/>
        <end position="370"/>
    </location>
</feature>
<keyword evidence="3" id="KW-0479">Metal-binding</keyword>
<accession>A0A833VZE5</accession>
<sequence length="373" mass="42794">MYPPSTLLSMASTDLNNIEWTTKRLVIVYDVFDNHFDVKDHIIERLHHRHQFRTRRRGEINLNLSIFIIESRTYTSNLIFVPKCEPVKDTDLSMLKDFINSHNNMCILTGAGISTESGIPDYRSEGVGLYARSNRRPVLYRDFCNSADIRRRYWARNYVGWPRLFSSIKPNSTHQILKKLEDLNKVRCVVTQNVDNLHTKAGSRKVIELHGTAFKVMCLSCNERICRYYLQEIFDKINPNMTATSQMIRPDGDVDLSQEQVEGFQVPSCENCGGVLKPDIIFFGDNVPRQVVESVRYNIEHSDSLLILGTTLTTFSGYRIALQASHAKKPIAILNIGKTRADDLAEIKMKGRCGDVLARIYSMMDQCEKCTKR</sequence>
<dbReference type="GO" id="GO:0005759">
    <property type="term" value="C:mitochondrial matrix"/>
    <property type="evidence" value="ECO:0007669"/>
    <property type="project" value="TreeGrafter"/>
</dbReference>
<name>A0A833VZE5_9HYME</name>
<dbReference type="InterPro" id="IPR026590">
    <property type="entry name" value="Ssirtuin_cat_dom"/>
</dbReference>
<dbReference type="InterPro" id="IPR029035">
    <property type="entry name" value="DHS-like_NAD/FAD-binding_dom"/>
</dbReference>
<reference evidence="5" key="1">
    <citation type="submission" date="2019-11" db="EMBL/GenBank/DDBJ databases">
        <title>The nuclear and mitochondrial genomes of Frieseomelitta varia - a highly eusocial stingless bee (Meliponini) with a permanently sterile worker caste.</title>
        <authorList>
            <person name="Freitas F.C.P."/>
            <person name="Lourenco A.P."/>
            <person name="Nunes F.M.F."/>
            <person name="Paschoal A.R."/>
            <person name="Abreu F.C.P."/>
            <person name="Barbin F.O."/>
            <person name="Bataglia L."/>
            <person name="Cardoso-Junior C.A.M."/>
            <person name="Cervoni M.S."/>
            <person name="Silva S.R."/>
            <person name="Dalarmi F."/>
            <person name="Del Lama M.A."/>
            <person name="Depintor T.S."/>
            <person name="Ferreira K.M."/>
            <person name="Goria P.S."/>
            <person name="Jaskot M.C."/>
            <person name="Lago D.C."/>
            <person name="Luna-Lucena D."/>
            <person name="Moda L.M."/>
            <person name="Nascimento L."/>
            <person name="Pedrino M."/>
            <person name="Rabico F.O."/>
            <person name="Sanches F.C."/>
            <person name="Santos D.E."/>
            <person name="Santos C.G."/>
            <person name="Vieira J."/>
            <person name="Lopes T.F."/>
            <person name="Barchuk A.R."/>
            <person name="Hartfelder K."/>
            <person name="Simoes Z.L.P."/>
            <person name="Bitondi M.M.G."/>
            <person name="Pinheiro D.G."/>
        </authorList>
    </citation>
    <scope>NUCLEOTIDE SEQUENCE</scope>
    <source>
        <strain evidence="5">USP_RPSP 00005682</strain>
        <tissue evidence="5">Whole individual</tissue>
    </source>
</reference>
<evidence type="ECO:0000256" key="2">
    <source>
        <dbReference type="ARBA" id="ARBA00023027"/>
    </source>
</evidence>
<gene>
    <name evidence="5" type="ORF">E2986_09472</name>
</gene>
<dbReference type="GO" id="GO:0070403">
    <property type="term" value="F:NAD+ binding"/>
    <property type="evidence" value="ECO:0007669"/>
    <property type="project" value="InterPro"/>
</dbReference>
<evidence type="ECO:0000313" key="6">
    <source>
        <dbReference type="Proteomes" id="UP000655588"/>
    </source>
</evidence>
<dbReference type="Pfam" id="PF02146">
    <property type="entry name" value="SIR2"/>
    <property type="match status" value="1"/>
</dbReference>
<proteinExistence type="predicted"/>
<feature type="binding site" evidence="3">
    <location>
        <position position="269"/>
    </location>
    <ligand>
        <name>Zn(2+)</name>
        <dbReference type="ChEBI" id="CHEBI:29105"/>
    </ligand>
</feature>